<feature type="chain" id="PRO_5003096230" evidence="3">
    <location>
        <begin position="32"/>
        <end position="318"/>
    </location>
</feature>
<evidence type="ECO:0000313" key="5">
    <source>
        <dbReference type="EMBL" id="CBJ27439.1"/>
    </source>
</evidence>
<feature type="domain" description="Proteasome alpha-type subunits" evidence="4">
    <location>
        <begin position="36"/>
        <end position="58"/>
    </location>
</feature>
<accession>D7G630</accession>
<dbReference type="GO" id="GO:0006511">
    <property type="term" value="P:ubiquitin-dependent protein catabolic process"/>
    <property type="evidence" value="ECO:0007669"/>
    <property type="project" value="InterPro"/>
</dbReference>
<dbReference type="PANTHER" id="PTHR11599">
    <property type="entry name" value="PROTEASOME SUBUNIT ALPHA/BETA"/>
    <property type="match status" value="1"/>
</dbReference>
<reference evidence="5 6" key="1">
    <citation type="journal article" date="2010" name="Nature">
        <title>The Ectocarpus genome and the independent evolution of multicellularity in brown algae.</title>
        <authorList>
            <person name="Cock J.M."/>
            <person name="Sterck L."/>
            <person name="Rouze P."/>
            <person name="Scornet D."/>
            <person name="Allen A.E."/>
            <person name="Amoutzias G."/>
            <person name="Anthouard V."/>
            <person name="Artiguenave F."/>
            <person name="Aury J.M."/>
            <person name="Badger J.H."/>
            <person name="Beszteri B."/>
            <person name="Billiau K."/>
            <person name="Bonnet E."/>
            <person name="Bothwell J.H."/>
            <person name="Bowler C."/>
            <person name="Boyen C."/>
            <person name="Brownlee C."/>
            <person name="Carrano C.J."/>
            <person name="Charrier B."/>
            <person name="Cho G.Y."/>
            <person name="Coelho S.M."/>
            <person name="Collen J."/>
            <person name="Corre E."/>
            <person name="Da Silva C."/>
            <person name="Delage L."/>
            <person name="Delaroque N."/>
            <person name="Dittami S.M."/>
            <person name="Doulbeau S."/>
            <person name="Elias M."/>
            <person name="Farnham G."/>
            <person name="Gachon C.M."/>
            <person name="Gschloessl B."/>
            <person name="Heesch S."/>
            <person name="Jabbari K."/>
            <person name="Jubin C."/>
            <person name="Kawai H."/>
            <person name="Kimura K."/>
            <person name="Kloareg B."/>
            <person name="Kupper F.C."/>
            <person name="Lang D."/>
            <person name="Le Bail A."/>
            <person name="Leblanc C."/>
            <person name="Lerouge P."/>
            <person name="Lohr M."/>
            <person name="Lopez P.J."/>
            <person name="Martens C."/>
            <person name="Maumus F."/>
            <person name="Michel G."/>
            <person name="Miranda-Saavedra D."/>
            <person name="Morales J."/>
            <person name="Moreau H."/>
            <person name="Motomura T."/>
            <person name="Nagasato C."/>
            <person name="Napoli C.A."/>
            <person name="Nelson D.R."/>
            <person name="Nyvall-Collen P."/>
            <person name="Peters A.F."/>
            <person name="Pommier C."/>
            <person name="Potin P."/>
            <person name="Poulain J."/>
            <person name="Quesneville H."/>
            <person name="Read B."/>
            <person name="Rensing S.A."/>
            <person name="Ritter A."/>
            <person name="Rousvoal S."/>
            <person name="Samanta M."/>
            <person name="Samson G."/>
            <person name="Schroeder D.C."/>
            <person name="Segurens B."/>
            <person name="Strittmatter M."/>
            <person name="Tonon T."/>
            <person name="Tregear J.W."/>
            <person name="Valentin K."/>
            <person name="von Dassow P."/>
            <person name="Yamagishi T."/>
            <person name="Van de Peer Y."/>
            <person name="Wincker P."/>
        </authorList>
    </citation>
    <scope>NUCLEOTIDE SEQUENCE [LARGE SCALE GENOMIC DNA]</scope>
    <source>
        <strain evidence="6">Ec32 / CCAP1310/4</strain>
    </source>
</reference>
<dbReference type="PROSITE" id="PS51257">
    <property type="entry name" value="PROKAR_LIPOPROTEIN"/>
    <property type="match status" value="1"/>
</dbReference>
<name>D7G630_ECTSI</name>
<sequence>MARRRKLPHAAIVSVLSAAACLLSAALGAQSADSKYDSGTTMFSPKGRLYQVEYAAETIRNKRLQVGDQRVKTSRVDSHIVCTSAGLTADAMVLVKDCRVSAQQHSLTFQEPIPVQKLAAHVADVKQAYTQHGGLRPWGVSMLLAGWDESRGLQLYKTEPSGNFGAFKAVAVGAGASRLSAELASGYEELLAATNGGAEAAGGGSTSSGSIGLGEAVRLSARVLSRERARERKSRDIRTAAGEGEGEGERRERQDFGDFGMEIATIAVEGGGGKGVAAAAASLYIYSDEEVERVLNSIEEEDVDGKGVGSGSRGKKLE</sequence>
<keyword evidence="3" id="KW-0732">Signal</keyword>
<dbReference type="GO" id="GO:0019773">
    <property type="term" value="C:proteasome core complex, alpha-subunit complex"/>
    <property type="evidence" value="ECO:0007669"/>
    <property type="project" value="InterPro"/>
</dbReference>
<dbReference type="Pfam" id="PF00227">
    <property type="entry name" value="Proteasome"/>
    <property type="match status" value="1"/>
</dbReference>
<dbReference type="InterPro" id="IPR000426">
    <property type="entry name" value="Proteasome_asu_N"/>
</dbReference>
<feature type="compositionally biased region" description="Basic and acidic residues" evidence="2">
    <location>
        <begin position="247"/>
        <end position="256"/>
    </location>
</feature>
<dbReference type="Gene3D" id="3.60.20.10">
    <property type="entry name" value="Glutamine Phosphoribosylpyrophosphate, subunit 1, domain 1"/>
    <property type="match status" value="1"/>
</dbReference>
<evidence type="ECO:0000256" key="1">
    <source>
        <dbReference type="ARBA" id="ARBA00022942"/>
    </source>
</evidence>
<gene>
    <name evidence="5" type="ORF">Esi_0071_0048</name>
</gene>
<dbReference type="EMBL" id="FN649760">
    <property type="protein sequence ID" value="CBJ27439.1"/>
    <property type="molecule type" value="Genomic_DNA"/>
</dbReference>
<dbReference type="SUPFAM" id="SSF56235">
    <property type="entry name" value="N-terminal nucleophile aminohydrolases (Ntn hydrolases)"/>
    <property type="match status" value="1"/>
</dbReference>
<dbReference type="InterPro" id="IPR001353">
    <property type="entry name" value="Proteasome_sua/b"/>
</dbReference>
<keyword evidence="6" id="KW-1185">Reference proteome</keyword>
<feature type="region of interest" description="Disordered" evidence="2">
    <location>
        <begin position="230"/>
        <end position="256"/>
    </location>
</feature>
<dbReference type="eggNOG" id="KOG0178">
    <property type="taxonomic scope" value="Eukaryota"/>
</dbReference>
<dbReference type="InterPro" id="IPR050115">
    <property type="entry name" value="Proteasome_alpha"/>
</dbReference>
<feature type="region of interest" description="Disordered" evidence="2">
    <location>
        <begin position="297"/>
        <end position="318"/>
    </location>
</feature>
<dbReference type="InParanoid" id="D7G630"/>
<dbReference type="Proteomes" id="UP000002630">
    <property type="component" value="Unassembled WGS sequence"/>
</dbReference>
<dbReference type="OrthoDB" id="431557at2759"/>
<proteinExistence type="predicted"/>
<evidence type="ECO:0000313" key="6">
    <source>
        <dbReference type="Proteomes" id="UP000002630"/>
    </source>
</evidence>
<dbReference type="InterPro" id="IPR029055">
    <property type="entry name" value="Ntn_hydrolases_N"/>
</dbReference>
<protein>
    <submittedName>
        <fullName evidence="5">20S proteasome alpha subunit C</fullName>
    </submittedName>
</protein>
<dbReference type="STRING" id="2880.D7G630"/>
<dbReference type="Pfam" id="PF10584">
    <property type="entry name" value="Proteasome_A_N"/>
    <property type="match status" value="1"/>
</dbReference>
<dbReference type="AlphaFoldDB" id="D7G630"/>
<evidence type="ECO:0000256" key="2">
    <source>
        <dbReference type="SAM" id="MobiDB-lite"/>
    </source>
</evidence>
<evidence type="ECO:0000259" key="4">
    <source>
        <dbReference type="SMART" id="SM00948"/>
    </source>
</evidence>
<keyword evidence="1 5" id="KW-0647">Proteasome</keyword>
<evidence type="ECO:0000256" key="3">
    <source>
        <dbReference type="SAM" id="SignalP"/>
    </source>
</evidence>
<feature type="signal peptide" evidence="3">
    <location>
        <begin position="1"/>
        <end position="31"/>
    </location>
</feature>
<dbReference type="SMART" id="SM00948">
    <property type="entry name" value="Proteasome_A_N"/>
    <property type="match status" value="1"/>
</dbReference>
<organism evidence="5 6">
    <name type="scientific">Ectocarpus siliculosus</name>
    <name type="common">Brown alga</name>
    <name type="synonym">Conferva siliculosa</name>
    <dbReference type="NCBI Taxonomy" id="2880"/>
    <lineage>
        <taxon>Eukaryota</taxon>
        <taxon>Sar</taxon>
        <taxon>Stramenopiles</taxon>
        <taxon>Ochrophyta</taxon>
        <taxon>PX clade</taxon>
        <taxon>Phaeophyceae</taxon>
        <taxon>Ectocarpales</taxon>
        <taxon>Ectocarpaceae</taxon>
        <taxon>Ectocarpus</taxon>
    </lineage>
</organism>